<sequence length="164" mass="18763">MGNGWALYSDPERTPHPMKGPSFDPLYGFPNGRKERVMIATEEEMESAKLPLADRDFCAHLLLKYRACRADKAPWLWQCGHEKHEYLQCEYEDLLQKLWDPNMVTSYAQLVGGCVFESYPVTGVTRAEVKYAELFRFPATSLTVFHPFFNICCLEAKGCKAANL</sequence>
<dbReference type="PANTHER" id="PTHR20900">
    <property type="entry name" value="NADH:UBIQUINONE OXIDOREDUCTASE B18-LIKE SUBUNIT"/>
    <property type="match status" value="1"/>
</dbReference>
<dbReference type="GO" id="GO:0005758">
    <property type="term" value="C:mitochondrial intermembrane space"/>
    <property type="evidence" value="ECO:0007669"/>
    <property type="project" value="UniProtKB-SubCell"/>
</dbReference>
<dbReference type="AlphaFoldDB" id="A0A6L2P8H4"/>
<evidence type="ECO:0000256" key="9">
    <source>
        <dbReference type="ARBA" id="ARBA00022982"/>
    </source>
</evidence>
<evidence type="ECO:0000256" key="6">
    <source>
        <dbReference type="ARBA" id="ARBA00022448"/>
    </source>
</evidence>
<evidence type="ECO:0000256" key="8">
    <source>
        <dbReference type="ARBA" id="ARBA00022792"/>
    </source>
</evidence>
<organism evidence="14 15">
    <name type="scientific">Coptotermes formosanus</name>
    <name type="common">Formosan subterranean termite</name>
    <dbReference type="NCBI Taxonomy" id="36987"/>
    <lineage>
        <taxon>Eukaryota</taxon>
        <taxon>Metazoa</taxon>
        <taxon>Ecdysozoa</taxon>
        <taxon>Arthropoda</taxon>
        <taxon>Hexapoda</taxon>
        <taxon>Insecta</taxon>
        <taxon>Pterygota</taxon>
        <taxon>Neoptera</taxon>
        <taxon>Polyneoptera</taxon>
        <taxon>Dictyoptera</taxon>
        <taxon>Blattodea</taxon>
        <taxon>Blattoidea</taxon>
        <taxon>Termitoidae</taxon>
        <taxon>Rhinotermitidae</taxon>
        <taxon>Coptotermes</taxon>
    </lineage>
</organism>
<keyword evidence="6" id="KW-0813">Transport</keyword>
<evidence type="ECO:0000256" key="10">
    <source>
        <dbReference type="ARBA" id="ARBA00023128"/>
    </source>
</evidence>
<protein>
    <recommendedName>
        <fullName evidence="5">NADH dehydrogenase [ubiquinone] 1 beta subcomplex subunit 7</fullName>
    </recommendedName>
</protein>
<evidence type="ECO:0000256" key="1">
    <source>
        <dbReference type="ARBA" id="ARBA00003195"/>
    </source>
</evidence>
<evidence type="ECO:0000256" key="2">
    <source>
        <dbReference type="ARBA" id="ARBA00004569"/>
    </source>
</evidence>
<evidence type="ECO:0000256" key="4">
    <source>
        <dbReference type="ARBA" id="ARBA00008006"/>
    </source>
</evidence>
<dbReference type="InParanoid" id="A0A6L2P8H4"/>
<evidence type="ECO:0000256" key="12">
    <source>
        <dbReference type="ARBA" id="ARBA00023157"/>
    </source>
</evidence>
<dbReference type="InterPro" id="IPR008698">
    <property type="entry name" value="NDUB7"/>
</dbReference>
<comment type="subcellular location">
    <subcellularLocation>
        <location evidence="3">Mitochondrion inner membrane</location>
        <topology evidence="3">Peripheral membrane protein</topology>
    </subcellularLocation>
    <subcellularLocation>
        <location evidence="2">Mitochondrion intermembrane space</location>
    </subcellularLocation>
</comment>
<dbReference type="FunCoup" id="A0A6L2P8H4">
    <property type="interactions" value="1135"/>
</dbReference>
<proteinExistence type="inferred from homology"/>
<dbReference type="Proteomes" id="UP000502823">
    <property type="component" value="Unassembled WGS sequence"/>
</dbReference>
<dbReference type="PANTHER" id="PTHR20900:SF0">
    <property type="entry name" value="NADH DEHYDROGENASE [UBIQUINONE] 1 BETA SUBCOMPLEX SUBUNIT 7"/>
    <property type="match status" value="1"/>
</dbReference>
<evidence type="ECO:0000256" key="13">
    <source>
        <dbReference type="SAM" id="MobiDB-lite"/>
    </source>
</evidence>
<evidence type="ECO:0000313" key="15">
    <source>
        <dbReference type="Proteomes" id="UP000502823"/>
    </source>
</evidence>
<dbReference type="GO" id="GO:0005743">
    <property type="term" value="C:mitochondrial inner membrane"/>
    <property type="evidence" value="ECO:0007669"/>
    <property type="project" value="UniProtKB-SubCell"/>
</dbReference>
<dbReference type="EMBL" id="BLKM01006628">
    <property type="protein sequence ID" value="GFG28514.1"/>
    <property type="molecule type" value="Genomic_DNA"/>
</dbReference>
<dbReference type="Pfam" id="PF05676">
    <property type="entry name" value="NDUF_B7"/>
    <property type="match status" value="1"/>
</dbReference>
<keyword evidence="11" id="KW-0472">Membrane</keyword>
<dbReference type="OrthoDB" id="268414at2759"/>
<gene>
    <name evidence="14" type="ORF">Cfor_00648</name>
</gene>
<comment type="similarity">
    <text evidence="4">Belongs to the complex I NDUFB7 subunit family.</text>
</comment>
<comment type="function">
    <text evidence="1">Accessory subunit of the mitochondrial membrane respiratory chain NADH dehydrogenase (Complex I), that is believed not to be involved in catalysis. Complex I functions in the transfer of electrons from NADH to the respiratory chain. The immediate electron acceptor for the enzyme is believed to be ubiquinone.</text>
</comment>
<evidence type="ECO:0000313" key="14">
    <source>
        <dbReference type="EMBL" id="GFG28514.1"/>
    </source>
</evidence>
<keyword evidence="9" id="KW-0249">Electron transport</keyword>
<keyword evidence="10" id="KW-0496">Mitochondrion</keyword>
<accession>A0A6L2P8H4</accession>
<feature type="region of interest" description="Disordered" evidence="13">
    <location>
        <begin position="1"/>
        <end position="21"/>
    </location>
</feature>
<evidence type="ECO:0000256" key="7">
    <source>
        <dbReference type="ARBA" id="ARBA00022660"/>
    </source>
</evidence>
<evidence type="ECO:0000256" key="11">
    <source>
        <dbReference type="ARBA" id="ARBA00023136"/>
    </source>
</evidence>
<reference evidence="15" key="1">
    <citation type="submission" date="2020-01" db="EMBL/GenBank/DDBJ databases">
        <title>Draft genome sequence of the Termite Coptotermes fromosanus.</title>
        <authorList>
            <person name="Itakura S."/>
            <person name="Yosikawa Y."/>
            <person name="Umezawa K."/>
        </authorList>
    </citation>
    <scope>NUCLEOTIDE SEQUENCE [LARGE SCALE GENOMIC DNA]</scope>
</reference>
<keyword evidence="12" id="KW-1015">Disulfide bond</keyword>
<keyword evidence="8" id="KW-0999">Mitochondrion inner membrane</keyword>
<name>A0A6L2P8H4_COPFO</name>
<evidence type="ECO:0000256" key="3">
    <source>
        <dbReference type="ARBA" id="ARBA00004637"/>
    </source>
</evidence>
<keyword evidence="15" id="KW-1185">Reference proteome</keyword>
<keyword evidence="7" id="KW-0679">Respiratory chain</keyword>
<comment type="caution">
    <text evidence="14">The sequence shown here is derived from an EMBL/GenBank/DDBJ whole genome shotgun (WGS) entry which is preliminary data.</text>
</comment>
<evidence type="ECO:0000256" key="5">
    <source>
        <dbReference type="ARBA" id="ARBA00018677"/>
    </source>
</evidence>